<dbReference type="GO" id="GO:0003723">
    <property type="term" value="F:RNA binding"/>
    <property type="evidence" value="ECO:0007669"/>
    <property type="project" value="InterPro"/>
</dbReference>
<dbReference type="Gene3D" id="1.10.10.10">
    <property type="entry name" value="Winged helix-like DNA-binding domain superfamily/Winged helix DNA-binding domain"/>
    <property type="match status" value="1"/>
</dbReference>
<evidence type="ECO:0000313" key="3">
    <source>
        <dbReference type="Proteomes" id="UP000035034"/>
    </source>
</evidence>
<feature type="domain" description="ANTAR" evidence="1">
    <location>
        <begin position="131"/>
        <end position="192"/>
    </location>
</feature>
<dbReference type="Pfam" id="PF03861">
    <property type="entry name" value="ANTAR"/>
    <property type="match status" value="1"/>
</dbReference>
<reference evidence="2 3" key="1">
    <citation type="submission" date="2011-12" db="EMBL/GenBank/DDBJ databases">
        <title>Whole genome shotgun sequence of Gordonia effusa NBRC 100432.</title>
        <authorList>
            <person name="Yoshida I."/>
            <person name="Takarada H."/>
            <person name="Hosoyama A."/>
            <person name="Tsuchikane K."/>
            <person name="Katsumata H."/>
            <person name="Yamazaki S."/>
            <person name="Fujita N."/>
        </authorList>
    </citation>
    <scope>NUCLEOTIDE SEQUENCE [LARGE SCALE GENOMIC DNA]</scope>
    <source>
        <strain evidence="2 3">NBRC 100432</strain>
    </source>
</reference>
<dbReference type="Proteomes" id="UP000035034">
    <property type="component" value="Unassembled WGS sequence"/>
</dbReference>
<protein>
    <recommendedName>
        <fullName evidence="1">ANTAR domain-containing protein</fullName>
    </recommendedName>
</protein>
<dbReference type="AlphaFoldDB" id="H0R301"/>
<evidence type="ECO:0000313" key="2">
    <source>
        <dbReference type="EMBL" id="GAB19452.1"/>
    </source>
</evidence>
<dbReference type="SUPFAM" id="SSF55785">
    <property type="entry name" value="PYP-like sensor domain (PAS domain)"/>
    <property type="match status" value="1"/>
</dbReference>
<gene>
    <name evidence="2" type="ORF">GOEFS_086_00220</name>
</gene>
<comment type="caution">
    <text evidence="2">The sequence shown here is derived from an EMBL/GenBank/DDBJ whole genome shotgun (WGS) entry which is preliminary data.</text>
</comment>
<dbReference type="InterPro" id="IPR005561">
    <property type="entry name" value="ANTAR"/>
</dbReference>
<dbReference type="eggNOG" id="COG3707">
    <property type="taxonomic scope" value="Bacteria"/>
</dbReference>
<dbReference type="RefSeq" id="WP_007318787.1">
    <property type="nucleotide sequence ID" value="NZ_BAEH01000086.1"/>
</dbReference>
<dbReference type="InterPro" id="IPR013655">
    <property type="entry name" value="PAS_fold_3"/>
</dbReference>
<sequence>MTFQIESCSESSAFRSGKFAYYIEGDRWEWSDELARLHGYPSASAVELTTELLLRHKHPDDRVRVAELIDRVRSGRESFSGRHRIVDVSGNVVEVMVVADIMVPSGAAEVVGTAGYYIALDYSRGEAEIAREDQQRTRDRVAEVLEQRMLIEQAKGILRFVYQLDDQQAFDLLVWRSQQTNTKIRDLAALLCDQLGSVPPSNDTRARFDRLLLTVHESAGPALDDEMAENPSAAH</sequence>
<organism evidence="2 3">
    <name type="scientific">Gordonia effusa NBRC 100432</name>
    <dbReference type="NCBI Taxonomy" id="1077974"/>
    <lineage>
        <taxon>Bacteria</taxon>
        <taxon>Bacillati</taxon>
        <taxon>Actinomycetota</taxon>
        <taxon>Actinomycetes</taxon>
        <taxon>Mycobacteriales</taxon>
        <taxon>Gordoniaceae</taxon>
        <taxon>Gordonia</taxon>
    </lineage>
</organism>
<name>H0R301_9ACTN</name>
<accession>H0R301</accession>
<dbReference type="Pfam" id="PF08447">
    <property type="entry name" value="PAS_3"/>
    <property type="match status" value="1"/>
</dbReference>
<dbReference type="Gene3D" id="3.30.450.20">
    <property type="entry name" value="PAS domain"/>
    <property type="match status" value="1"/>
</dbReference>
<proteinExistence type="predicted"/>
<dbReference type="PROSITE" id="PS50921">
    <property type="entry name" value="ANTAR"/>
    <property type="match status" value="1"/>
</dbReference>
<dbReference type="SMART" id="SM01012">
    <property type="entry name" value="ANTAR"/>
    <property type="match status" value="1"/>
</dbReference>
<dbReference type="STRING" id="1077974.GOEFS_086_00220"/>
<dbReference type="OrthoDB" id="3787288at2"/>
<keyword evidence="3" id="KW-1185">Reference proteome</keyword>
<dbReference type="InterPro" id="IPR036388">
    <property type="entry name" value="WH-like_DNA-bd_sf"/>
</dbReference>
<evidence type="ECO:0000259" key="1">
    <source>
        <dbReference type="PROSITE" id="PS50921"/>
    </source>
</evidence>
<dbReference type="InterPro" id="IPR035965">
    <property type="entry name" value="PAS-like_dom_sf"/>
</dbReference>
<dbReference type="EMBL" id="BAEH01000086">
    <property type="protein sequence ID" value="GAB19452.1"/>
    <property type="molecule type" value="Genomic_DNA"/>
</dbReference>